<dbReference type="PANTHER" id="PTHR30029:SF2">
    <property type="entry name" value="STAGE V SPORULATION PROTEIN R"/>
    <property type="match status" value="1"/>
</dbReference>
<evidence type="ECO:0000313" key="3">
    <source>
        <dbReference type="EMBL" id="OGZ07078.1"/>
    </source>
</evidence>
<dbReference type="Pfam" id="PF04293">
    <property type="entry name" value="SpoVR"/>
    <property type="match status" value="1"/>
</dbReference>
<dbReference type="NCBIfam" id="NF008737">
    <property type="entry name" value="PRK11767.1"/>
    <property type="match status" value="1"/>
</dbReference>
<feature type="domain" description="SpoVR-like C-terminal" evidence="2">
    <location>
        <begin position="439"/>
        <end position="492"/>
    </location>
</feature>
<evidence type="ECO:0000259" key="2">
    <source>
        <dbReference type="Pfam" id="PF24755"/>
    </source>
</evidence>
<dbReference type="Pfam" id="PF24755">
    <property type="entry name" value="SpoVR_C"/>
    <property type="match status" value="1"/>
</dbReference>
<feature type="domain" description="SpoVR protein-like N-terminal" evidence="1">
    <location>
        <begin position="16"/>
        <end position="434"/>
    </location>
</feature>
<dbReference type="InterPro" id="IPR056174">
    <property type="entry name" value="SpoVR_N"/>
</dbReference>
<dbReference type="PANTHER" id="PTHR30029">
    <property type="entry name" value="STAGE V SPORULATION PROTEIN R"/>
    <property type="match status" value="1"/>
</dbReference>
<reference evidence="3 4" key="1">
    <citation type="journal article" date="2016" name="Nat. Commun.">
        <title>Thousands of microbial genomes shed light on interconnected biogeochemical processes in an aquifer system.</title>
        <authorList>
            <person name="Anantharaman K."/>
            <person name="Brown C.T."/>
            <person name="Hug L.A."/>
            <person name="Sharon I."/>
            <person name="Castelle C.J."/>
            <person name="Probst A.J."/>
            <person name="Thomas B.C."/>
            <person name="Singh A."/>
            <person name="Wilkins M.J."/>
            <person name="Karaoz U."/>
            <person name="Brodie E.L."/>
            <person name="Williams K.H."/>
            <person name="Hubbard S.S."/>
            <person name="Banfield J.F."/>
        </authorList>
    </citation>
    <scope>NUCLEOTIDE SEQUENCE [LARGE SCALE GENOMIC DNA]</scope>
</reference>
<evidence type="ECO:0000313" key="4">
    <source>
        <dbReference type="Proteomes" id="UP000177996"/>
    </source>
</evidence>
<accession>A0A1G2D2V6</accession>
<dbReference type="InterPro" id="IPR057270">
    <property type="entry name" value="Ycgb-like"/>
</dbReference>
<dbReference type="InterPro" id="IPR057008">
    <property type="entry name" value="SpoVR-like_C"/>
</dbReference>
<organism evidence="3 4">
    <name type="scientific">Candidatus Lloydbacteria bacterium RIFCSPHIGHO2_02_FULL_50_13</name>
    <dbReference type="NCBI Taxonomy" id="1798661"/>
    <lineage>
        <taxon>Bacteria</taxon>
        <taxon>Candidatus Lloydiibacteriota</taxon>
    </lineage>
</organism>
<dbReference type="EMBL" id="MHLL01000070">
    <property type="protein sequence ID" value="OGZ07078.1"/>
    <property type="molecule type" value="Genomic_DNA"/>
</dbReference>
<dbReference type="STRING" id="1798661.A3D65_01390"/>
<protein>
    <submittedName>
        <fullName evidence="3">SpoVR family protein</fullName>
    </submittedName>
</protein>
<dbReference type="AlphaFoldDB" id="A0A1G2D2V6"/>
<evidence type="ECO:0000259" key="1">
    <source>
        <dbReference type="Pfam" id="PF04293"/>
    </source>
</evidence>
<comment type="caution">
    <text evidence="3">The sequence shown here is derived from an EMBL/GenBank/DDBJ whole genome shotgun (WGS) entry which is preliminary data.</text>
</comment>
<gene>
    <name evidence="3" type="ORF">A3D65_01390</name>
</gene>
<sequence>MPNTIAKAAPIFTEAEWTPELLETVTEEIKKIAEEELELSYYPIQIRVITSEQMLDAYASAGMPVGYAHWSFGKHFLMNERAYRSGQMGLAYEIVINTDPCLVFCMEDNTMTMQALVIAHAGFGHNAFFKNNYLFQRWTNPDGIVDYLLFAKDFIQECEDKYGIDEVSSTLDACHALQHYGVDRYKRPVKLSFEQEKARMEERVEMTHKNLNVIWRTLPEPADGEVKKEDAERFPKDPEENFLYFVEKNAPHLPSWKREIIRIVRKIAQYFYPQIQTKVMNEGFACFTHYYVMTRLHEKGLITEGAYQEFLHSHTNVVAQPDFDSPYFRGINPYALGFNMFMDIKRICEHPTDEDRAWFPDIAGKPWLPVVKYAMENFKDESFILQYLSPKLIRKFGLFAIRDDDQEEELVVTAIHDGDGYQRVREALAGQHDLGVNAPNIQVVKVDVRGTRECKLVHHAIDRRPLDEKETGDTLLYFYQLWEYPVSLYSVAQNGADIEHWVCDDGKEVKHHKNTDLDFSMD</sequence>
<proteinExistence type="predicted"/>
<dbReference type="InterPro" id="IPR007390">
    <property type="entry name" value="Spore_V_R"/>
</dbReference>
<dbReference type="Proteomes" id="UP000177996">
    <property type="component" value="Unassembled WGS sequence"/>
</dbReference>
<name>A0A1G2D2V6_9BACT</name>